<dbReference type="OrthoDB" id="297496at2759"/>
<feature type="region of interest" description="Disordered" evidence="8">
    <location>
        <begin position="233"/>
        <end position="257"/>
    </location>
</feature>
<accession>A0A182ED76</accession>
<reference evidence="11 12" key="2">
    <citation type="submission" date="2018-08" db="EMBL/GenBank/DDBJ databases">
        <authorList>
            <person name="Laetsch R D."/>
            <person name="Stevens L."/>
            <person name="Kumar S."/>
            <person name="Blaxter L. M."/>
        </authorList>
    </citation>
    <scope>NUCLEOTIDE SEQUENCE [LARGE SCALE GENOMIC DNA]</scope>
</reference>
<keyword evidence="12" id="KW-1185">Reference proteome</keyword>
<gene>
    <name evidence="11" type="ORF">NOO_LOCUS6024</name>
</gene>
<feature type="compositionally biased region" description="Polar residues" evidence="8">
    <location>
        <begin position="1"/>
        <end position="24"/>
    </location>
</feature>
<evidence type="ECO:0000313" key="11">
    <source>
        <dbReference type="EMBL" id="VDK80587.1"/>
    </source>
</evidence>
<evidence type="ECO:0000256" key="6">
    <source>
        <dbReference type="ARBA" id="ARBA00023136"/>
    </source>
</evidence>
<name>A0A182ED76_ONCOC</name>
<sequence>MISLQGSTQFNAKFRSSQGRQTGSPKGKDEISNNKQHSSGSKITRKITPNETGPSINQKWLYEEYSQQKCDINHNGESRLSERSNEAKTVLLNWDDLILEKAKVPLILVFTILLLYIAFGGLLFALFEPWTYMDAFYFCFVSLTTIGFGDLVPENQEYVVLMLIYLGFGLAVTTMCIDLVGIQYIQKIHYFGRKFRSSDILQLIRRRYGLTAEQLNAILEIYLKQLQSKKAASGEEESKNHECNDAPELSSPMNHSINHDNNKSDIQCILYEKNDSKQSLNNTNSNYQITASNSPISTTYMRASSLQSSSSLRSSMLSQQQSPEQQLPETKLSTVPVMLVSPPNSPLGLSCMLEWESYIEMLNQSNKPFAKPENKATEMSFNDSMMITYENEYDLIEHGDVISVKQGSGSVSSESSSSILPSSSLNMQSIRPSKLDLDICESVESVDNTRTIVKPEQNIQQSILCYQNIPIYSQKRRTVETENVLRFLRDAPEFLVSHKLPPAVVDDNYCFVIDRETIGSEAILHDDIHWSHTSRPTKYFYFDDLRNFYRVNCIKAKGKIMGVKMSRSQKRSFNLLQSTRSTPMHRSHSLLRRSISSASGLRRDLIPLTQVYVVTRIYSFWKTCPSFRRIVTLIDQVNEGEMENIQFQKRMFVQYIWRDTKQSEKDRVKYEFRRDCAKRSRYETPKKSMSFSFS</sequence>
<organism evidence="13">
    <name type="scientific">Onchocerca ochengi</name>
    <name type="common">Filarial nematode worm</name>
    <dbReference type="NCBI Taxonomy" id="42157"/>
    <lineage>
        <taxon>Eukaryota</taxon>
        <taxon>Metazoa</taxon>
        <taxon>Ecdysozoa</taxon>
        <taxon>Nematoda</taxon>
        <taxon>Chromadorea</taxon>
        <taxon>Rhabditida</taxon>
        <taxon>Spirurina</taxon>
        <taxon>Spiruromorpha</taxon>
        <taxon>Filarioidea</taxon>
        <taxon>Onchocercidae</taxon>
        <taxon>Onchocerca</taxon>
    </lineage>
</organism>
<reference evidence="13" key="1">
    <citation type="submission" date="2016-06" db="UniProtKB">
        <authorList>
            <consortium name="WormBaseParasite"/>
        </authorList>
    </citation>
    <scope>IDENTIFICATION</scope>
</reference>
<feature type="transmembrane region" description="Helical" evidence="9">
    <location>
        <begin position="158"/>
        <end position="185"/>
    </location>
</feature>
<keyword evidence="7" id="KW-0407">Ion channel</keyword>
<keyword evidence="4 9" id="KW-1133">Transmembrane helix</keyword>
<dbReference type="EMBL" id="UYRW01001762">
    <property type="protein sequence ID" value="VDK80587.1"/>
    <property type="molecule type" value="Genomic_DNA"/>
</dbReference>
<evidence type="ECO:0000256" key="2">
    <source>
        <dbReference type="ARBA" id="ARBA00022448"/>
    </source>
</evidence>
<dbReference type="PANTHER" id="PTHR11003">
    <property type="entry name" value="POTASSIUM CHANNEL, SUBFAMILY K"/>
    <property type="match status" value="1"/>
</dbReference>
<feature type="region of interest" description="Disordered" evidence="8">
    <location>
        <begin position="310"/>
        <end position="329"/>
    </location>
</feature>
<evidence type="ECO:0000313" key="13">
    <source>
        <dbReference type="WBParaSite" id="nOo.2.0.1.t06024-RA"/>
    </source>
</evidence>
<dbReference type="GO" id="GO:0030322">
    <property type="term" value="P:stabilization of membrane potential"/>
    <property type="evidence" value="ECO:0007669"/>
    <property type="project" value="TreeGrafter"/>
</dbReference>
<evidence type="ECO:0000256" key="7">
    <source>
        <dbReference type="ARBA" id="ARBA00023303"/>
    </source>
</evidence>
<dbReference type="Gene3D" id="1.10.287.70">
    <property type="match status" value="1"/>
</dbReference>
<keyword evidence="2" id="KW-0813">Transport</keyword>
<feature type="transmembrane region" description="Helical" evidence="9">
    <location>
        <begin position="134"/>
        <end position="152"/>
    </location>
</feature>
<keyword evidence="6 9" id="KW-0472">Membrane</keyword>
<dbReference type="Proteomes" id="UP000271087">
    <property type="component" value="Unassembled WGS sequence"/>
</dbReference>
<dbReference type="PANTHER" id="PTHR11003:SF110">
    <property type="entry name" value="POTASSIUM CHANNEL DOMAIN-CONTAINING PROTEIN"/>
    <property type="match status" value="1"/>
</dbReference>
<feature type="transmembrane region" description="Helical" evidence="9">
    <location>
        <begin position="104"/>
        <end position="127"/>
    </location>
</feature>
<comment type="subcellular location">
    <subcellularLocation>
        <location evidence="1">Membrane</location>
        <topology evidence="1">Multi-pass membrane protein</topology>
    </subcellularLocation>
</comment>
<feature type="region of interest" description="Disordered" evidence="8">
    <location>
        <begin position="1"/>
        <end position="54"/>
    </location>
</feature>
<dbReference type="InterPro" id="IPR013099">
    <property type="entry name" value="K_chnl_dom"/>
</dbReference>
<dbReference type="GO" id="GO:0005886">
    <property type="term" value="C:plasma membrane"/>
    <property type="evidence" value="ECO:0007669"/>
    <property type="project" value="TreeGrafter"/>
</dbReference>
<evidence type="ECO:0000256" key="9">
    <source>
        <dbReference type="SAM" id="Phobius"/>
    </source>
</evidence>
<dbReference type="InterPro" id="IPR003280">
    <property type="entry name" value="2pore_dom_K_chnl"/>
</dbReference>
<dbReference type="GO" id="GO:0022841">
    <property type="term" value="F:potassium ion leak channel activity"/>
    <property type="evidence" value="ECO:0007669"/>
    <property type="project" value="TreeGrafter"/>
</dbReference>
<proteinExistence type="predicted"/>
<evidence type="ECO:0000256" key="1">
    <source>
        <dbReference type="ARBA" id="ARBA00004141"/>
    </source>
</evidence>
<dbReference type="SUPFAM" id="SSF81324">
    <property type="entry name" value="Voltage-gated potassium channels"/>
    <property type="match status" value="1"/>
</dbReference>
<evidence type="ECO:0000259" key="10">
    <source>
        <dbReference type="Pfam" id="PF07885"/>
    </source>
</evidence>
<keyword evidence="5" id="KW-0406">Ion transport</keyword>
<feature type="compositionally biased region" description="Polar residues" evidence="8">
    <location>
        <begin position="33"/>
        <end position="54"/>
    </location>
</feature>
<evidence type="ECO:0000256" key="4">
    <source>
        <dbReference type="ARBA" id="ARBA00022989"/>
    </source>
</evidence>
<evidence type="ECO:0000313" key="12">
    <source>
        <dbReference type="Proteomes" id="UP000271087"/>
    </source>
</evidence>
<evidence type="ECO:0000256" key="5">
    <source>
        <dbReference type="ARBA" id="ARBA00023065"/>
    </source>
</evidence>
<evidence type="ECO:0000256" key="8">
    <source>
        <dbReference type="SAM" id="MobiDB-lite"/>
    </source>
</evidence>
<feature type="compositionally biased region" description="Basic and acidic residues" evidence="8">
    <location>
        <begin position="233"/>
        <end position="244"/>
    </location>
</feature>
<dbReference type="Pfam" id="PF07885">
    <property type="entry name" value="Ion_trans_2"/>
    <property type="match status" value="1"/>
</dbReference>
<protein>
    <submittedName>
        <fullName evidence="13">Ion_trans_2 domain-containing protein</fullName>
    </submittedName>
</protein>
<dbReference type="AlphaFoldDB" id="A0A182ED76"/>
<dbReference type="WBParaSite" id="nOo.2.0.1.t06024-RA">
    <property type="protein sequence ID" value="nOo.2.0.1.t06024-RA"/>
    <property type="gene ID" value="nOo.2.0.1.g06024"/>
</dbReference>
<dbReference type="STRING" id="42157.A0A182ED76"/>
<keyword evidence="3 9" id="KW-0812">Transmembrane</keyword>
<feature type="domain" description="Potassium channel" evidence="10">
    <location>
        <begin position="112"/>
        <end position="183"/>
    </location>
</feature>
<evidence type="ECO:0000256" key="3">
    <source>
        <dbReference type="ARBA" id="ARBA00022692"/>
    </source>
</evidence>
<dbReference type="GO" id="GO:0015271">
    <property type="term" value="F:outward rectifier potassium channel activity"/>
    <property type="evidence" value="ECO:0007669"/>
    <property type="project" value="TreeGrafter"/>
</dbReference>